<dbReference type="NCBIfam" id="TIGR01760">
    <property type="entry name" value="tape_meas_TP901"/>
    <property type="match status" value="1"/>
</dbReference>
<dbReference type="EMBL" id="WHSB02000004">
    <property type="protein sequence ID" value="MCQ4630950.1"/>
    <property type="molecule type" value="Genomic_DNA"/>
</dbReference>
<organism evidence="3 4">
    <name type="scientific">Shinella lacus</name>
    <dbReference type="NCBI Taxonomy" id="2654216"/>
    <lineage>
        <taxon>Bacteria</taxon>
        <taxon>Pseudomonadati</taxon>
        <taxon>Pseudomonadota</taxon>
        <taxon>Alphaproteobacteria</taxon>
        <taxon>Hyphomicrobiales</taxon>
        <taxon>Rhizobiaceae</taxon>
        <taxon>Shinella</taxon>
    </lineage>
</organism>
<keyword evidence="1" id="KW-0175">Coiled coil</keyword>
<evidence type="ECO:0000259" key="2">
    <source>
        <dbReference type="Pfam" id="PF10145"/>
    </source>
</evidence>
<accession>A0ABT1R6Z7</accession>
<dbReference type="Proteomes" id="UP000996601">
    <property type="component" value="Unassembled WGS sequence"/>
</dbReference>
<feature type="domain" description="Phage tail tape measure protein" evidence="2">
    <location>
        <begin position="185"/>
        <end position="382"/>
    </location>
</feature>
<reference evidence="3" key="1">
    <citation type="submission" date="2021-07" db="EMBL/GenBank/DDBJ databases">
        <title>Shinella sp. nov., a novel member of the genus Shinella from water.</title>
        <authorList>
            <person name="Deng Y."/>
        </authorList>
    </citation>
    <scope>NUCLEOTIDE SEQUENCE</scope>
    <source>
        <strain evidence="3">CPCC 100929</strain>
    </source>
</reference>
<name>A0ABT1R6Z7_9HYPH</name>
<dbReference type="InterPro" id="IPR010090">
    <property type="entry name" value="Phage_tape_meas"/>
</dbReference>
<proteinExistence type="predicted"/>
<dbReference type="RefSeq" id="WP_256117390.1">
    <property type="nucleotide sequence ID" value="NZ_WHSB02000004.1"/>
</dbReference>
<feature type="coiled-coil region" evidence="1">
    <location>
        <begin position="17"/>
        <end position="93"/>
    </location>
</feature>
<sequence length="810" mass="85067">MKASVVIEFLMKGLDKAKAGERSLRDLARAADGAEREASGLARANDRLRDSSGRFVANEQRATQAIHRSTEAMRRQKIEASALERQQERLIRRQQQQVRSSTALAAGGALSGIRGIGGAFIGGLGLGVGGVAGAGLILKESMQLAAAVEYERDQLQVLGEYSDEKAALFDKILKPAGVRAGVGTKGAYGVFGELMAGGLGGDDAAAMTDSVLTFAKATRAETIDAGKTAVALQNNMKVGANELMTAFDAMALAGKEGQFEVRDMARNAPSIFAKMAKLGSTGLEGVRNFSAMAQAIRATAGTSDEAATNFENMLDKFTSGDFIKNASKMGINVKKVFADANKKGLDPTFELLKKIRDVTKGDTFKLKELMPDVQANSALSSLISKLDEVFAAASRYGNAGGTVMRDFTKATDNATESWNRLSSNIQNQAEMIASKAIPFVTDAMNRLSKSMEDIEARRNAMSGDSGDMVNNDRDEFMRRYRAYNPNAGPMDGSYFYEQALARKGRGEIPSIMTVIEEMESRQRAREIYTAGKARPSTGRHSQQFLGISTGTIPTPSRREDNLPAEPGSARWLAERYGKGTGREYVAGAEEPARNWGRQNRRALLKKASLSELGMQGMGGAELETAAAGQKAGDGLAKGMEQGGKKAEQAIKATASAIEATINAISAYTSGYKVGVQFAAGIQAAAPLIAAAASAALVSPVAGRLPQSPAKIGPLRNLPLMGRKIAQQLAGGMESEQSPLRAAQGIAGRIAAASTGSAGGVASVQVAGGAGGRSLTIGSIVLNGVKDAAEGVNSLGIELERRLAGTLADVG</sequence>
<comment type="caution">
    <text evidence="3">The sequence shown here is derived from an EMBL/GenBank/DDBJ whole genome shotgun (WGS) entry which is preliminary data.</text>
</comment>
<evidence type="ECO:0000256" key="1">
    <source>
        <dbReference type="SAM" id="Coils"/>
    </source>
</evidence>
<gene>
    <name evidence="3" type="ORF">GB927_012930</name>
</gene>
<keyword evidence="4" id="KW-1185">Reference proteome</keyword>
<protein>
    <submittedName>
        <fullName evidence="3">Phage tail tape measure protein</fullName>
    </submittedName>
</protein>
<evidence type="ECO:0000313" key="4">
    <source>
        <dbReference type="Proteomes" id="UP000996601"/>
    </source>
</evidence>
<dbReference type="Pfam" id="PF10145">
    <property type="entry name" value="PhageMin_Tail"/>
    <property type="match status" value="1"/>
</dbReference>
<evidence type="ECO:0000313" key="3">
    <source>
        <dbReference type="EMBL" id="MCQ4630950.1"/>
    </source>
</evidence>